<evidence type="ECO:0000256" key="6">
    <source>
        <dbReference type="SAM" id="Phobius"/>
    </source>
</evidence>
<evidence type="ECO:0000256" key="2">
    <source>
        <dbReference type="ARBA" id="ARBA00005982"/>
    </source>
</evidence>
<feature type="transmembrane region" description="Helical" evidence="6">
    <location>
        <begin position="172"/>
        <end position="195"/>
    </location>
</feature>
<comment type="similarity">
    <text evidence="2">Belongs to the major facilitator superfamily. Proton-dependent oligopeptide transporter (POT/PTR) (TC 2.A.17) family.</text>
</comment>
<feature type="transmembrane region" description="Helical" evidence="6">
    <location>
        <begin position="436"/>
        <end position="456"/>
    </location>
</feature>
<proteinExistence type="inferred from homology"/>
<dbReference type="OrthoDB" id="975446at2759"/>
<gene>
    <name evidence="7" type="ORF">EZV62_000434</name>
</gene>
<dbReference type="GO" id="GO:0016020">
    <property type="term" value="C:membrane"/>
    <property type="evidence" value="ECO:0007669"/>
    <property type="project" value="UniProtKB-SubCell"/>
</dbReference>
<evidence type="ECO:0000256" key="4">
    <source>
        <dbReference type="ARBA" id="ARBA00022989"/>
    </source>
</evidence>
<dbReference type="Pfam" id="PF00854">
    <property type="entry name" value="PTR2"/>
    <property type="match status" value="1"/>
</dbReference>
<protein>
    <submittedName>
        <fullName evidence="7">Uncharacterized protein</fullName>
    </submittedName>
</protein>
<reference evidence="8" key="1">
    <citation type="journal article" date="2019" name="Gigascience">
        <title>De novo genome assembly of the endangered Acer yangbiense, a plant species with extremely small populations endemic to Yunnan Province, China.</title>
        <authorList>
            <person name="Yang J."/>
            <person name="Wariss H.M."/>
            <person name="Tao L."/>
            <person name="Zhang R."/>
            <person name="Yun Q."/>
            <person name="Hollingsworth P."/>
            <person name="Dao Z."/>
            <person name="Luo G."/>
            <person name="Guo H."/>
            <person name="Ma Y."/>
            <person name="Sun W."/>
        </authorList>
    </citation>
    <scope>NUCLEOTIDE SEQUENCE [LARGE SCALE GENOMIC DNA]</scope>
    <source>
        <strain evidence="8">cv. Malutang</strain>
    </source>
</reference>
<evidence type="ECO:0000313" key="8">
    <source>
        <dbReference type="Proteomes" id="UP000323000"/>
    </source>
</evidence>
<feature type="transmembrane region" description="Helical" evidence="6">
    <location>
        <begin position="294"/>
        <end position="314"/>
    </location>
</feature>
<dbReference type="Gene3D" id="1.20.1250.20">
    <property type="entry name" value="MFS general substrate transporter like domains"/>
    <property type="match status" value="1"/>
</dbReference>
<dbReference type="AlphaFoldDB" id="A0A5C7IRH1"/>
<accession>A0A5C7IRH1</accession>
<sequence length="476" mass="54804">MVKLSKNLYKSSTGWLRFNLCKAAMFVSVLVFGYNMVHSSILNILITYFTNDGKEYHLMKAAEFVTIFYGVSGVTWDSLQQMGLVLFTLNSIKWESRDFVYIISMDLLGLGEGVRAHLKEFLVDQLRRHEVLAYSETKINRAIKVRKSVWLTVAWLCSAAATFFISTYSLKIIFISSTTVLVVTFMVFLCGIPFYHSKEFTGSGSSIFNFIPVVKAALLKRHLHYPSSPDQFYNPNPNPDHGRQTHLSPQVKILRWLDKAAIIESSDVYSQGQENARLCTVTQVKEAKILLKMIPMWSTFLVVGLVSFNGTIFSSEQGVQFDSKGYWFYLVLFLQSISQATVCYVFDKFFPPERVQETQYKKTKIWRIWIGMVLCTLFCAVAWRVEVGRFQKKLRSVYWLAPQYSLLGLMIGFSVNGLEEFMIDELPISLKNYTKAMNKFVIDGMGSILSILFMHANRTLFTFTLDDSRLDKYYFR</sequence>
<evidence type="ECO:0000256" key="5">
    <source>
        <dbReference type="ARBA" id="ARBA00023136"/>
    </source>
</evidence>
<keyword evidence="3 6" id="KW-0812">Transmembrane</keyword>
<comment type="subcellular location">
    <subcellularLocation>
        <location evidence="1">Membrane</location>
        <topology evidence="1">Multi-pass membrane protein</topology>
    </subcellularLocation>
</comment>
<dbReference type="PANTHER" id="PTHR11654">
    <property type="entry name" value="OLIGOPEPTIDE TRANSPORTER-RELATED"/>
    <property type="match status" value="1"/>
</dbReference>
<dbReference type="InterPro" id="IPR000109">
    <property type="entry name" value="POT_fam"/>
</dbReference>
<dbReference type="EMBL" id="VAHF01000001">
    <property type="protein sequence ID" value="TXG71855.1"/>
    <property type="molecule type" value="Genomic_DNA"/>
</dbReference>
<feature type="transmembrane region" description="Helical" evidence="6">
    <location>
        <begin position="23"/>
        <end position="49"/>
    </location>
</feature>
<evidence type="ECO:0000256" key="3">
    <source>
        <dbReference type="ARBA" id="ARBA00022692"/>
    </source>
</evidence>
<keyword evidence="8" id="KW-1185">Reference proteome</keyword>
<comment type="caution">
    <text evidence="7">The sequence shown here is derived from an EMBL/GenBank/DDBJ whole genome shotgun (WGS) entry which is preliminary data.</text>
</comment>
<feature type="transmembrane region" description="Helical" evidence="6">
    <location>
        <begin position="148"/>
        <end position="166"/>
    </location>
</feature>
<evidence type="ECO:0000313" key="7">
    <source>
        <dbReference type="EMBL" id="TXG71855.1"/>
    </source>
</evidence>
<keyword evidence="5 6" id="KW-0472">Membrane</keyword>
<keyword evidence="4 6" id="KW-1133">Transmembrane helix</keyword>
<feature type="transmembrane region" description="Helical" evidence="6">
    <location>
        <begin position="61"/>
        <end position="79"/>
    </location>
</feature>
<dbReference type="Proteomes" id="UP000323000">
    <property type="component" value="Chromosome 1"/>
</dbReference>
<dbReference type="InterPro" id="IPR036259">
    <property type="entry name" value="MFS_trans_sf"/>
</dbReference>
<evidence type="ECO:0000256" key="1">
    <source>
        <dbReference type="ARBA" id="ARBA00004141"/>
    </source>
</evidence>
<dbReference type="GO" id="GO:0022857">
    <property type="term" value="F:transmembrane transporter activity"/>
    <property type="evidence" value="ECO:0007669"/>
    <property type="project" value="InterPro"/>
</dbReference>
<feature type="transmembrane region" description="Helical" evidence="6">
    <location>
        <begin position="326"/>
        <end position="346"/>
    </location>
</feature>
<feature type="transmembrane region" description="Helical" evidence="6">
    <location>
        <begin position="366"/>
        <end position="385"/>
    </location>
</feature>
<dbReference type="SUPFAM" id="SSF103473">
    <property type="entry name" value="MFS general substrate transporter"/>
    <property type="match status" value="1"/>
</dbReference>
<feature type="transmembrane region" description="Helical" evidence="6">
    <location>
        <begin position="397"/>
        <end position="415"/>
    </location>
</feature>
<name>A0A5C7IRH1_9ROSI</name>
<organism evidence="7 8">
    <name type="scientific">Acer yangbiense</name>
    <dbReference type="NCBI Taxonomy" id="1000413"/>
    <lineage>
        <taxon>Eukaryota</taxon>
        <taxon>Viridiplantae</taxon>
        <taxon>Streptophyta</taxon>
        <taxon>Embryophyta</taxon>
        <taxon>Tracheophyta</taxon>
        <taxon>Spermatophyta</taxon>
        <taxon>Magnoliopsida</taxon>
        <taxon>eudicotyledons</taxon>
        <taxon>Gunneridae</taxon>
        <taxon>Pentapetalae</taxon>
        <taxon>rosids</taxon>
        <taxon>malvids</taxon>
        <taxon>Sapindales</taxon>
        <taxon>Sapindaceae</taxon>
        <taxon>Hippocastanoideae</taxon>
        <taxon>Acereae</taxon>
        <taxon>Acer</taxon>
    </lineage>
</organism>